<reference evidence="1 2" key="1">
    <citation type="journal article" date="2019" name="Sci. Rep.">
        <title>Orb-weaving spider Araneus ventricosus genome elucidates the spidroin gene catalogue.</title>
        <authorList>
            <person name="Kono N."/>
            <person name="Nakamura H."/>
            <person name="Ohtoshi R."/>
            <person name="Moran D.A.P."/>
            <person name="Shinohara A."/>
            <person name="Yoshida Y."/>
            <person name="Fujiwara M."/>
            <person name="Mori M."/>
            <person name="Tomita M."/>
            <person name="Arakawa K."/>
        </authorList>
    </citation>
    <scope>NUCLEOTIDE SEQUENCE [LARGE SCALE GENOMIC DNA]</scope>
</reference>
<proteinExistence type="predicted"/>
<accession>A0A4Y2RPT3</accession>
<name>A0A4Y2RPT3_ARAVE</name>
<dbReference type="AlphaFoldDB" id="A0A4Y2RPT3"/>
<keyword evidence="2" id="KW-1185">Reference proteome</keyword>
<organism evidence="1 2">
    <name type="scientific">Araneus ventricosus</name>
    <name type="common">Orbweaver spider</name>
    <name type="synonym">Epeira ventricosa</name>
    <dbReference type="NCBI Taxonomy" id="182803"/>
    <lineage>
        <taxon>Eukaryota</taxon>
        <taxon>Metazoa</taxon>
        <taxon>Ecdysozoa</taxon>
        <taxon>Arthropoda</taxon>
        <taxon>Chelicerata</taxon>
        <taxon>Arachnida</taxon>
        <taxon>Araneae</taxon>
        <taxon>Araneomorphae</taxon>
        <taxon>Entelegynae</taxon>
        <taxon>Araneoidea</taxon>
        <taxon>Araneidae</taxon>
        <taxon>Araneus</taxon>
    </lineage>
</organism>
<evidence type="ECO:0000313" key="1">
    <source>
        <dbReference type="EMBL" id="GBN76915.1"/>
    </source>
</evidence>
<comment type="caution">
    <text evidence="1">The sequence shown here is derived from an EMBL/GenBank/DDBJ whole genome shotgun (WGS) entry which is preliminary data.</text>
</comment>
<gene>
    <name evidence="1" type="ORF">AVEN_240086_1</name>
</gene>
<sequence>MTQPHKTEPDKRFSVLAVRTPPFFEAEGNRVNRRSSGYMKNNENSWRRAVRNYPGSQKHIPAARRPLSSNLLRQKAPLMRLLSSPPYRR</sequence>
<evidence type="ECO:0000313" key="2">
    <source>
        <dbReference type="Proteomes" id="UP000499080"/>
    </source>
</evidence>
<protein>
    <submittedName>
        <fullName evidence="1">Uncharacterized protein</fullName>
    </submittedName>
</protein>
<dbReference type="EMBL" id="BGPR01017677">
    <property type="protein sequence ID" value="GBN76915.1"/>
    <property type="molecule type" value="Genomic_DNA"/>
</dbReference>
<dbReference type="Proteomes" id="UP000499080">
    <property type="component" value="Unassembled WGS sequence"/>
</dbReference>